<proteinExistence type="predicted"/>
<gene>
    <name evidence="3" type="ORF">CHI12_12755</name>
</gene>
<feature type="transmembrane region" description="Helical" evidence="1">
    <location>
        <begin position="36"/>
        <end position="54"/>
    </location>
</feature>
<dbReference type="Pfam" id="PF13038">
    <property type="entry name" value="DUF3899"/>
    <property type="match status" value="1"/>
</dbReference>
<keyword evidence="1" id="KW-0472">Membrane</keyword>
<evidence type="ECO:0000313" key="3">
    <source>
        <dbReference type="EMBL" id="PAE07126.1"/>
    </source>
</evidence>
<evidence type="ECO:0000256" key="1">
    <source>
        <dbReference type="SAM" id="Phobius"/>
    </source>
</evidence>
<feature type="domain" description="DUF3899" evidence="2">
    <location>
        <begin position="34"/>
        <end position="116"/>
    </location>
</feature>
<dbReference type="InterPro" id="IPR025007">
    <property type="entry name" value="DUF3899"/>
</dbReference>
<evidence type="ECO:0000313" key="4">
    <source>
        <dbReference type="Proteomes" id="UP000216475"/>
    </source>
</evidence>
<sequence length="119" mass="13813">MLFGKRNLILLIINLAITGLLFFLSDQHNLLSLINSLFYVAFFYFIVALLLFVIKGRVLDGITRSFRRFGKYMSRGMIDLEENGEPSEWVDRSFLSYMQLQAAVLIGLMLIFLAIYYLI</sequence>
<dbReference type="Proteomes" id="UP000216475">
    <property type="component" value="Unassembled WGS sequence"/>
</dbReference>
<keyword evidence="1" id="KW-0812">Transmembrane</keyword>
<keyword evidence="1" id="KW-1133">Transmembrane helix</keyword>
<reference evidence="3 4" key="1">
    <citation type="submission" date="2017-07" db="EMBL/GenBank/DDBJ databases">
        <title>Isolation and whole genome analysis of endospore-forming bacteria from heroin.</title>
        <authorList>
            <person name="Kalinowski J."/>
            <person name="Ahrens B."/>
            <person name="Al-Dilaimi A."/>
            <person name="Winkler A."/>
            <person name="Wibberg D."/>
            <person name="Schleenbecker U."/>
            <person name="Ruckert C."/>
            <person name="Wolfel R."/>
            <person name="Grass G."/>
        </authorList>
    </citation>
    <scope>NUCLEOTIDE SEQUENCE [LARGE SCALE GENOMIC DNA]</scope>
    <source>
        <strain evidence="3 4">7509</strain>
    </source>
</reference>
<dbReference type="EMBL" id="NPBH01000056">
    <property type="protein sequence ID" value="PAE07126.1"/>
    <property type="molecule type" value="Genomic_DNA"/>
</dbReference>
<evidence type="ECO:0000259" key="2">
    <source>
        <dbReference type="Pfam" id="PF13038"/>
    </source>
</evidence>
<dbReference type="AlphaFoldDB" id="A0A268HB66"/>
<name>A0A268HB66_9BACI</name>
<feature type="transmembrane region" description="Helical" evidence="1">
    <location>
        <begin position="7"/>
        <end position="24"/>
    </location>
</feature>
<feature type="transmembrane region" description="Helical" evidence="1">
    <location>
        <begin position="100"/>
        <end position="118"/>
    </location>
</feature>
<comment type="caution">
    <text evidence="3">The sequence shown here is derived from an EMBL/GenBank/DDBJ whole genome shotgun (WGS) entry which is preliminary data.</text>
</comment>
<organism evidence="3 4">
    <name type="scientific">Terribacillus saccharophilus</name>
    <dbReference type="NCBI Taxonomy" id="361277"/>
    <lineage>
        <taxon>Bacteria</taxon>
        <taxon>Bacillati</taxon>
        <taxon>Bacillota</taxon>
        <taxon>Bacilli</taxon>
        <taxon>Bacillales</taxon>
        <taxon>Bacillaceae</taxon>
        <taxon>Terribacillus</taxon>
    </lineage>
</organism>
<protein>
    <recommendedName>
        <fullName evidence="2">DUF3899 domain-containing protein</fullName>
    </recommendedName>
</protein>
<accession>A0A268HB66</accession>